<dbReference type="Gene3D" id="1.10.10.10">
    <property type="entry name" value="Winged helix-like DNA-binding domain superfamily/Winged helix DNA-binding domain"/>
    <property type="match status" value="1"/>
</dbReference>
<dbReference type="SUPFAM" id="SSF46767">
    <property type="entry name" value="Methylated DNA-protein cysteine methyltransferase, C-terminal domain"/>
    <property type="match status" value="1"/>
</dbReference>
<dbReference type="CDD" id="cd06445">
    <property type="entry name" value="ATase"/>
    <property type="match status" value="1"/>
</dbReference>
<evidence type="ECO:0000256" key="1">
    <source>
        <dbReference type="ARBA" id="ARBA00022763"/>
    </source>
</evidence>
<protein>
    <submittedName>
        <fullName evidence="3">MGMT family protein</fullName>
    </submittedName>
</protein>
<comment type="caution">
    <text evidence="3">The sequence shown here is derived from an EMBL/GenBank/DDBJ whole genome shotgun (WGS) entry which is preliminary data.</text>
</comment>
<name>A0ABT2VK07_9ALTE</name>
<dbReference type="InterPro" id="IPR036217">
    <property type="entry name" value="MethylDNA_cys_MeTrfase_DNAb"/>
</dbReference>
<dbReference type="RefSeq" id="WP_262992277.1">
    <property type="nucleotide sequence ID" value="NZ_JAOTJC010000004.1"/>
</dbReference>
<dbReference type="InterPro" id="IPR014048">
    <property type="entry name" value="MethylDNA_cys_MeTrfase_DNA-bd"/>
</dbReference>
<evidence type="ECO:0000259" key="2">
    <source>
        <dbReference type="Pfam" id="PF01035"/>
    </source>
</evidence>
<feature type="domain" description="Methylated-DNA-[protein]-cysteine S-methyltransferase DNA binding" evidence="2">
    <location>
        <begin position="8"/>
        <end position="85"/>
    </location>
</feature>
<accession>A0ABT2VK07</accession>
<keyword evidence="1" id="KW-0227">DNA damage</keyword>
<organism evidence="3 4">
    <name type="scientific">Alteromonas salexigens</name>
    <dbReference type="NCBI Taxonomy" id="2982530"/>
    <lineage>
        <taxon>Bacteria</taxon>
        <taxon>Pseudomonadati</taxon>
        <taxon>Pseudomonadota</taxon>
        <taxon>Gammaproteobacteria</taxon>
        <taxon>Alteromonadales</taxon>
        <taxon>Alteromonadaceae</taxon>
        <taxon>Alteromonas/Salinimonas group</taxon>
        <taxon>Alteromonas</taxon>
    </lineage>
</organism>
<dbReference type="PANTHER" id="PTHR42942">
    <property type="entry name" value="6-O-METHYLGUANINE DNA METHYLTRANSFERASE"/>
    <property type="match status" value="1"/>
</dbReference>
<dbReference type="EMBL" id="JAOTJC010000004">
    <property type="protein sequence ID" value="MCU7553591.1"/>
    <property type="molecule type" value="Genomic_DNA"/>
</dbReference>
<keyword evidence="4" id="KW-1185">Reference proteome</keyword>
<reference evidence="4" key="1">
    <citation type="submission" date="2023-07" db="EMBL/GenBank/DDBJ databases">
        <title>Study on multiphase classification of strain Alteromonas salexigens isolated from the Yellow Sea.</title>
        <authorList>
            <person name="Sun L."/>
        </authorList>
    </citation>
    <scope>NUCLEOTIDE SEQUENCE [LARGE SCALE GENOMIC DNA]</scope>
    <source>
        <strain evidence="4">ASW11-19</strain>
    </source>
</reference>
<dbReference type="Proteomes" id="UP001209257">
    <property type="component" value="Unassembled WGS sequence"/>
</dbReference>
<evidence type="ECO:0000313" key="4">
    <source>
        <dbReference type="Proteomes" id="UP001209257"/>
    </source>
</evidence>
<gene>
    <name evidence="3" type="ORF">OCL06_03130</name>
</gene>
<evidence type="ECO:0000313" key="3">
    <source>
        <dbReference type="EMBL" id="MCU7553591.1"/>
    </source>
</evidence>
<dbReference type="InterPro" id="IPR036388">
    <property type="entry name" value="WH-like_DNA-bd_sf"/>
</dbReference>
<proteinExistence type="predicted"/>
<dbReference type="Pfam" id="PF01035">
    <property type="entry name" value="DNA_binding_1"/>
    <property type="match status" value="1"/>
</dbReference>
<dbReference type="PANTHER" id="PTHR42942:SF1">
    <property type="entry name" value="ALKYLTRANSFERASE-LIKE PROTEIN 1"/>
    <property type="match status" value="1"/>
</dbReference>
<sequence>MPKKPACEQMLQVLKLVPVGRVVSYGQLADLAGLPGRARLAGRCLLQCEETVPWHRVVRSDGRLAFSAGFAQFTEQRILLTDEGISVINGRVKMREVVWKPDLYTLLVELSG</sequence>
<dbReference type="InterPro" id="IPR052520">
    <property type="entry name" value="ATL_DNA_repair"/>
</dbReference>